<evidence type="ECO:0000256" key="1">
    <source>
        <dbReference type="SAM" id="MobiDB-lite"/>
    </source>
</evidence>
<feature type="compositionally biased region" description="Polar residues" evidence="1">
    <location>
        <begin position="155"/>
        <end position="170"/>
    </location>
</feature>
<evidence type="ECO:0000313" key="3">
    <source>
        <dbReference type="Proteomes" id="UP000279384"/>
    </source>
</evidence>
<feature type="compositionally biased region" description="Low complexity" evidence="1">
    <location>
        <begin position="47"/>
        <end position="58"/>
    </location>
</feature>
<comment type="caution">
    <text evidence="2">The sequence shown here is derived from an EMBL/GenBank/DDBJ whole genome shotgun (WGS) entry which is preliminary data.</text>
</comment>
<protein>
    <submittedName>
        <fullName evidence="2">SprA family protein</fullName>
    </submittedName>
</protein>
<gene>
    <name evidence="2" type="ORF">C8E02_1968</name>
</gene>
<dbReference type="Pfam" id="PF12118">
    <property type="entry name" value="SprA-related"/>
    <property type="match status" value="1"/>
</dbReference>
<dbReference type="AlphaFoldDB" id="A0A495BDF8"/>
<feature type="compositionally biased region" description="Polar residues" evidence="1">
    <location>
        <begin position="1"/>
        <end position="16"/>
    </location>
</feature>
<accession>A0A495BDF8</accession>
<sequence>MDISGSGTPYATSSLSRHAAGCPCPACQRQAATVAANVGRNRAGEPLSRAEQQQLSRLQQRDDEVRRHEQAHLAASGGLARGGASYQYQTGPDGQRYAVAGEVSIEVSPGRTPQQTLDKARTIRNAALAPAQPSAQDLAVAQQAARMAQQAEQQLRATESASSGSVQQARLQRAYRADEPLPSGLLLSTSA</sequence>
<feature type="compositionally biased region" description="Basic and acidic residues" evidence="1">
    <location>
        <begin position="59"/>
        <end position="71"/>
    </location>
</feature>
<dbReference type="Proteomes" id="UP000279384">
    <property type="component" value="Unassembled WGS sequence"/>
</dbReference>
<reference evidence="2 3" key="1">
    <citation type="submission" date="2018-10" db="EMBL/GenBank/DDBJ databases">
        <title>Genomic Encyclopedia of Type Strains, Phase IV (KMG-IV): sequencing the most valuable type-strain genomes for metagenomic binning, comparative biology and taxonomic classification.</title>
        <authorList>
            <person name="Goeker M."/>
        </authorList>
    </citation>
    <scope>NUCLEOTIDE SEQUENCE [LARGE SCALE GENOMIC DNA]</scope>
    <source>
        <strain evidence="2 3">DSM 3303</strain>
    </source>
</reference>
<name>A0A495BDF8_VOGIN</name>
<feature type="region of interest" description="Disordered" evidence="1">
    <location>
        <begin position="38"/>
        <end position="92"/>
    </location>
</feature>
<feature type="region of interest" description="Disordered" evidence="1">
    <location>
        <begin position="151"/>
        <end position="191"/>
    </location>
</feature>
<feature type="region of interest" description="Disordered" evidence="1">
    <location>
        <begin position="1"/>
        <end position="22"/>
    </location>
</feature>
<dbReference type="InterPro" id="IPR021973">
    <property type="entry name" value="SprA-related"/>
</dbReference>
<organism evidence="2 3">
    <name type="scientific">Vogesella indigofera</name>
    <name type="common">Pseudomonas indigofera</name>
    <dbReference type="NCBI Taxonomy" id="45465"/>
    <lineage>
        <taxon>Bacteria</taxon>
        <taxon>Pseudomonadati</taxon>
        <taxon>Pseudomonadota</taxon>
        <taxon>Betaproteobacteria</taxon>
        <taxon>Neisseriales</taxon>
        <taxon>Chromobacteriaceae</taxon>
        <taxon>Vogesella</taxon>
    </lineage>
</organism>
<feature type="compositionally biased region" description="Low complexity" evidence="1">
    <location>
        <begin position="73"/>
        <end position="85"/>
    </location>
</feature>
<dbReference type="RefSeq" id="WP_120810584.1">
    <property type="nucleotide sequence ID" value="NZ_RBID01000014.1"/>
</dbReference>
<evidence type="ECO:0000313" key="2">
    <source>
        <dbReference type="EMBL" id="RKQ58992.1"/>
    </source>
</evidence>
<proteinExistence type="predicted"/>
<dbReference type="EMBL" id="RBID01000014">
    <property type="protein sequence ID" value="RKQ58992.1"/>
    <property type="molecule type" value="Genomic_DNA"/>
</dbReference>